<feature type="domain" description="Histidine kinase/HSP90-like ATPase" evidence="6">
    <location>
        <begin position="904"/>
        <end position="1001"/>
    </location>
</feature>
<dbReference type="Pfam" id="PF07494">
    <property type="entry name" value="Reg_prop"/>
    <property type="match status" value="6"/>
</dbReference>
<evidence type="ECO:0000313" key="7">
    <source>
        <dbReference type="EMBL" id="CAA9379139.1"/>
    </source>
</evidence>
<organism evidence="7">
    <name type="scientific">uncultured Pyrinomonadaceae bacterium</name>
    <dbReference type="NCBI Taxonomy" id="2283094"/>
    <lineage>
        <taxon>Bacteria</taxon>
        <taxon>Pseudomonadati</taxon>
        <taxon>Acidobacteriota</taxon>
        <taxon>Blastocatellia</taxon>
        <taxon>Blastocatellales</taxon>
        <taxon>Pyrinomonadaceae</taxon>
        <taxon>environmental samples</taxon>
    </lineage>
</organism>
<keyword evidence="4" id="KW-1133">Transmembrane helix</keyword>
<dbReference type="InterPro" id="IPR011110">
    <property type="entry name" value="Reg_prop"/>
</dbReference>
<dbReference type="InterPro" id="IPR050482">
    <property type="entry name" value="Sensor_HK_TwoCompSys"/>
</dbReference>
<dbReference type="Gene3D" id="2.60.40.10">
    <property type="entry name" value="Immunoglobulins"/>
    <property type="match status" value="1"/>
</dbReference>
<feature type="transmembrane region" description="Helical" evidence="4">
    <location>
        <begin position="754"/>
        <end position="772"/>
    </location>
</feature>
<dbReference type="AlphaFoldDB" id="A0A6J4N6M2"/>
<dbReference type="GO" id="GO:0000155">
    <property type="term" value="F:phosphorelay sensor kinase activity"/>
    <property type="evidence" value="ECO:0007669"/>
    <property type="project" value="InterPro"/>
</dbReference>
<dbReference type="SMART" id="SM00387">
    <property type="entry name" value="HATPase_c"/>
    <property type="match status" value="1"/>
</dbReference>
<dbReference type="InterPro" id="IPR003594">
    <property type="entry name" value="HATPase_dom"/>
</dbReference>
<evidence type="ECO:0000256" key="2">
    <source>
        <dbReference type="ARBA" id="ARBA00022777"/>
    </source>
</evidence>
<keyword evidence="2" id="KW-0418">Kinase</keyword>
<dbReference type="Gene3D" id="1.20.5.1930">
    <property type="match status" value="1"/>
</dbReference>
<sequence length="1004" mass="112452">MTNLSRKLLLCFCFCLCVTTATAQYRFDHWTADDGLPQNSVYGIVQTNDGYLWFTTFDGLVRFDGVKFAVFNKNNTKGLASNRIQIIFAEADDTLWLGTEDGGLVRFRNGQAQSFTTADGLPSNQVNGVQKDLDGSLLIFTSVGDARLRDGRITVERQEGDRNYKVYVSPANSRWEIDAGGLRRIQDGRATNYALPFDPRRISLDRTFNYFVYVEMLETLDGALWLSASGNLYRMKDGAVTTYTSQDGVPQSLVRDIFQDRQGDIWLATKEDGICRFNANRFPCYDTTDGLSSNHVMNLFEDREGTLWVGTHELGINRLTRQAVTSLSSADGLADKNVYPLLQARDGSFWIGSFSALSQYKDGTIKNYTQRDGLLYEIVQSLHEDRAGRLWIGSVRGVQYYESGKFTDFTERLGLPIGDINFWVIQQDSEGTLWFGTDKGLIHYKDGTATRYTTENGLPSNDVKAVHEARDGSLWIGTYGGLALLKREKGRSGDFSFSVFTENDGLASNKVRAIFEDAQGTFWFGTYDGGLSRYANGKFVNYTTQNGLYSNGVFQILEDERGWFWMSSNQGIYRVSRQQLEDFAAGKTATVTSTAFGKSDGMLNAECNGGRQPAGIKTRDGKLWFPTQDGVAIIDPEAVPFNPQPPPVVIESAWLAGASVPMNGSLELAPQQDNLEIRYTGLSFIKPEQIRFRYKLEGLDENWTEAGERRAAFYPYLPPGSYRFRVIAANSDNVWNEQGASLEIIVLPPYYRTWWFLILTVFAIGAAAFLLFKRRVAQINLQHHAELAFSRRLIDSQEQERKRFAAEMHDGLGQSLVIIKNRARLSLKQADKKEAMLEHLENISETASHAIHEAKEIAFNLRPHLLDRLGLTKTIESMLGKVFGASGIEFEADIEGIDGILEKDSEILLYRIVQECANNIVKHSNASKAFLKIKRDDHHLTVNISDNGRGFDSSTNGSDLSKRSFGLIGISERTRLLGGKLNIESAIGKGTNISIIIDLHDKHL</sequence>
<proteinExistence type="predicted"/>
<dbReference type="PANTHER" id="PTHR24421">
    <property type="entry name" value="NITRATE/NITRITE SENSOR PROTEIN NARX-RELATED"/>
    <property type="match status" value="1"/>
</dbReference>
<dbReference type="Gene3D" id="3.30.565.10">
    <property type="entry name" value="Histidine kinase-like ATPase, C-terminal domain"/>
    <property type="match status" value="1"/>
</dbReference>
<dbReference type="InterPro" id="IPR036890">
    <property type="entry name" value="HATPase_C_sf"/>
</dbReference>
<dbReference type="InterPro" id="IPR011123">
    <property type="entry name" value="Y_Y_Y"/>
</dbReference>
<evidence type="ECO:0000256" key="1">
    <source>
        <dbReference type="ARBA" id="ARBA00022679"/>
    </source>
</evidence>
<reference evidence="7" key="1">
    <citation type="submission" date="2020-02" db="EMBL/GenBank/DDBJ databases">
        <authorList>
            <person name="Meier V. D."/>
        </authorList>
    </citation>
    <scope>NUCLEOTIDE SEQUENCE</scope>
    <source>
        <strain evidence="7">AVDCRST_MAG74</strain>
    </source>
</reference>
<dbReference type="InterPro" id="IPR013783">
    <property type="entry name" value="Ig-like_fold"/>
</dbReference>
<dbReference type="Pfam" id="PF02518">
    <property type="entry name" value="HATPase_c"/>
    <property type="match status" value="1"/>
</dbReference>
<keyword evidence="4" id="KW-0812">Transmembrane</keyword>
<dbReference type="CDD" id="cd16917">
    <property type="entry name" value="HATPase_UhpB-NarQ-NarX-like"/>
    <property type="match status" value="1"/>
</dbReference>
<dbReference type="EMBL" id="CADCUR010000018">
    <property type="protein sequence ID" value="CAA9379139.1"/>
    <property type="molecule type" value="Genomic_DNA"/>
</dbReference>
<feature type="signal peptide" evidence="5">
    <location>
        <begin position="1"/>
        <end position="23"/>
    </location>
</feature>
<gene>
    <name evidence="7" type="ORF">AVDCRST_MAG74-229</name>
</gene>
<keyword evidence="3" id="KW-0902">Two-component regulatory system</keyword>
<keyword evidence="4" id="KW-0472">Membrane</keyword>
<dbReference type="Pfam" id="PF07730">
    <property type="entry name" value="HisKA_3"/>
    <property type="match status" value="1"/>
</dbReference>
<dbReference type="GO" id="GO:0046983">
    <property type="term" value="F:protein dimerization activity"/>
    <property type="evidence" value="ECO:0007669"/>
    <property type="project" value="InterPro"/>
</dbReference>
<dbReference type="SUPFAM" id="SSF63829">
    <property type="entry name" value="Calcium-dependent phosphotriesterase"/>
    <property type="match status" value="3"/>
</dbReference>
<dbReference type="InterPro" id="IPR011712">
    <property type="entry name" value="Sig_transdc_His_kin_sub3_dim/P"/>
</dbReference>
<evidence type="ECO:0000256" key="3">
    <source>
        <dbReference type="ARBA" id="ARBA00023012"/>
    </source>
</evidence>
<evidence type="ECO:0000256" key="4">
    <source>
        <dbReference type="SAM" id="Phobius"/>
    </source>
</evidence>
<dbReference type="Pfam" id="PF07495">
    <property type="entry name" value="Y_Y_Y"/>
    <property type="match status" value="1"/>
</dbReference>
<keyword evidence="1" id="KW-0808">Transferase</keyword>
<feature type="chain" id="PRO_5027097927" description="Histidine kinase/HSP90-like ATPase domain-containing protein" evidence="5">
    <location>
        <begin position="24"/>
        <end position="1004"/>
    </location>
</feature>
<evidence type="ECO:0000259" key="6">
    <source>
        <dbReference type="SMART" id="SM00387"/>
    </source>
</evidence>
<name>A0A6J4N6M2_9BACT</name>
<accession>A0A6J4N6M2</accession>
<dbReference type="SUPFAM" id="SSF55874">
    <property type="entry name" value="ATPase domain of HSP90 chaperone/DNA topoisomerase II/histidine kinase"/>
    <property type="match status" value="1"/>
</dbReference>
<dbReference type="Gene3D" id="2.130.10.10">
    <property type="entry name" value="YVTN repeat-like/Quinoprotein amine dehydrogenase"/>
    <property type="match status" value="3"/>
</dbReference>
<protein>
    <recommendedName>
        <fullName evidence="6">Histidine kinase/HSP90-like ATPase domain-containing protein</fullName>
    </recommendedName>
</protein>
<dbReference type="InterPro" id="IPR015943">
    <property type="entry name" value="WD40/YVTN_repeat-like_dom_sf"/>
</dbReference>
<evidence type="ECO:0000256" key="5">
    <source>
        <dbReference type="SAM" id="SignalP"/>
    </source>
</evidence>
<dbReference type="GO" id="GO:0016020">
    <property type="term" value="C:membrane"/>
    <property type="evidence" value="ECO:0007669"/>
    <property type="project" value="InterPro"/>
</dbReference>
<keyword evidence="5" id="KW-0732">Signal</keyword>